<dbReference type="Proteomes" id="UP000198982">
    <property type="component" value="Unassembled WGS sequence"/>
</dbReference>
<organism evidence="1 2">
    <name type="scientific">Pseudomonas saponiphila</name>
    <dbReference type="NCBI Taxonomy" id="556534"/>
    <lineage>
        <taxon>Bacteria</taxon>
        <taxon>Pseudomonadati</taxon>
        <taxon>Pseudomonadota</taxon>
        <taxon>Gammaproteobacteria</taxon>
        <taxon>Pseudomonadales</taxon>
        <taxon>Pseudomonadaceae</taxon>
        <taxon>Pseudomonas</taxon>
    </lineage>
</organism>
<reference evidence="2" key="1">
    <citation type="submission" date="2016-10" db="EMBL/GenBank/DDBJ databases">
        <authorList>
            <person name="Varghese N."/>
            <person name="Submissions S."/>
        </authorList>
    </citation>
    <scope>NUCLEOTIDE SEQUENCE [LARGE SCALE GENOMIC DNA]</scope>
    <source>
        <strain evidence="2">DSM 9751</strain>
    </source>
</reference>
<protein>
    <submittedName>
        <fullName evidence="1">Uncharacterized protein</fullName>
    </submittedName>
</protein>
<evidence type="ECO:0000313" key="1">
    <source>
        <dbReference type="EMBL" id="SEC81560.1"/>
    </source>
</evidence>
<gene>
    <name evidence="1" type="ORF">SAMN05216178_4980</name>
</gene>
<name>A0A1H4VL45_9PSED</name>
<evidence type="ECO:0000313" key="2">
    <source>
        <dbReference type="Proteomes" id="UP000198982"/>
    </source>
</evidence>
<keyword evidence="2" id="KW-1185">Reference proteome</keyword>
<accession>A0A1H4VL45</accession>
<sequence length="35" mass="3840">MADAKTPQPLDPHELVKWLTALRRALQATAKSAPL</sequence>
<dbReference type="EMBL" id="FNTJ01000002">
    <property type="protein sequence ID" value="SEC81560.1"/>
    <property type="molecule type" value="Genomic_DNA"/>
</dbReference>
<dbReference type="AlphaFoldDB" id="A0A1H4VL45"/>
<proteinExistence type="predicted"/>